<feature type="compositionally biased region" description="Gly residues" evidence="1">
    <location>
        <begin position="82"/>
        <end position="96"/>
    </location>
</feature>
<protein>
    <submittedName>
        <fullName evidence="2">Uncharacterized protein</fullName>
    </submittedName>
</protein>
<evidence type="ECO:0000256" key="1">
    <source>
        <dbReference type="SAM" id="MobiDB-lite"/>
    </source>
</evidence>
<reference evidence="2 3" key="1">
    <citation type="submission" date="2021-06" db="EMBL/GenBank/DDBJ databases">
        <authorList>
            <person name="Palmer J.M."/>
        </authorList>
    </citation>
    <scope>NUCLEOTIDE SEQUENCE [LARGE SCALE GENOMIC DNA]</scope>
    <source>
        <strain evidence="2 3">GA_2019</strain>
        <tissue evidence="2">Muscle</tissue>
    </source>
</reference>
<dbReference type="EMBL" id="JAHRIO010072620">
    <property type="protein sequence ID" value="MEQ2182610.1"/>
    <property type="molecule type" value="Genomic_DNA"/>
</dbReference>
<feature type="compositionally biased region" description="Basic and acidic residues" evidence="1">
    <location>
        <begin position="99"/>
        <end position="116"/>
    </location>
</feature>
<proteinExistence type="predicted"/>
<feature type="compositionally biased region" description="Basic and acidic residues" evidence="1">
    <location>
        <begin position="24"/>
        <end position="62"/>
    </location>
</feature>
<dbReference type="Proteomes" id="UP001476798">
    <property type="component" value="Unassembled WGS sequence"/>
</dbReference>
<sequence length="156" mass="17183">MRRMGRKPEGEGSRPQGGQGEGRPPADRRPVDRRPPRRFERPAGDAAEKPEGGEFSGDEEHHFRKPANDITSQLEINFGDLGRPGRGRGGPRGGRGGRGRGEAPRPVRGGRTDRVCKLNHNSTGLQEPPEHLHYEACMFLDPSANDGEDCHNYDTL</sequence>
<organism evidence="2 3">
    <name type="scientific">Goodea atripinnis</name>
    <dbReference type="NCBI Taxonomy" id="208336"/>
    <lineage>
        <taxon>Eukaryota</taxon>
        <taxon>Metazoa</taxon>
        <taxon>Chordata</taxon>
        <taxon>Craniata</taxon>
        <taxon>Vertebrata</taxon>
        <taxon>Euteleostomi</taxon>
        <taxon>Actinopterygii</taxon>
        <taxon>Neopterygii</taxon>
        <taxon>Teleostei</taxon>
        <taxon>Neoteleostei</taxon>
        <taxon>Acanthomorphata</taxon>
        <taxon>Ovalentaria</taxon>
        <taxon>Atherinomorphae</taxon>
        <taxon>Cyprinodontiformes</taxon>
        <taxon>Goodeidae</taxon>
        <taxon>Goodea</taxon>
    </lineage>
</organism>
<feature type="compositionally biased region" description="Basic and acidic residues" evidence="1">
    <location>
        <begin position="1"/>
        <end position="12"/>
    </location>
</feature>
<evidence type="ECO:0000313" key="3">
    <source>
        <dbReference type="Proteomes" id="UP001476798"/>
    </source>
</evidence>
<keyword evidence="3" id="KW-1185">Reference proteome</keyword>
<feature type="region of interest" description="Disordered" evidence="1">
    <location>
        <begin position="1"/>
        <end position="128"/>
    </location>
</feature>
<comment type="caution">
    <text evidence="2">The sequence shown here is derived from an EMBL/GenBank/DDBJ whole genome shotgun (WGS) entry which is preliminary data.</text>
</comment>
<name>A0ABV0PGJ3_9TELE</name>
<evidence type="ECO:0000313" key="2">
    <source>
        <dbReference type="EMBL" id="MEQ2182610.1"/>
    </source>
</evidence>
<gene>
    <name evidence="2" type="ORF">GOODEAATRI_024116</name>
</gene>
<accession>A0ABV0PGJ3</accession>